<dbReference type="STRING" id="870908.SAMN04488044_1434"/>
<dbReference type="SUPFAM" id="SSF53822">
    <property type="entry name" value="Periplasmic binding protein-like I"/>
    <property type="match status" value="1"/>
</dbReference>
<dbReference type="OrthoDB" id="60111at2"/>
<dbReference type="Pfam" id="PF13377">
    <property type="entry name" value="Peripla_BP_3"/>
    <property type="match status" value="1"/>
</dbReference>
<evidence type="ECO:0000313" key="6">
    <source>
        <dbReference type="Proteomes" id="UP000184211"/>
    </source>
</evidence>
<reference evidence="6" key="1">
    <citation type="submission" date="2016-11" db="EMBL/GenBank/DDBJ databases">
        <authorList>
            <person name="Varghese N."/>
            <person name="Submissions S."/>
        </authorList>
    </citation>
    <scope>NUCLEOTIDE SEQUENCE [LARGE SCALE GENOMIC DNA]</scope>
    <source>
        <strain evidence="6">DSM 28223</strain>
    </source>
</reference>
<keyword evidence="1" id="KW-0805">Transcription regulation</keyword>
<dbReference type="Gene3D" id="1.10.260.40">
    <property type="entry name" value="lambda repressor-like DNA-binding domains"/>
    <property type="match status" value="1"/>
</dbReference>
<sequence length="336" mass="35789">MRDVSDKKRANLRDVAKAAGVSVATVSRVLNTPDTVAPKTRENVQRVIADLKFMPSAAARAINSGRTRFVGALVPTLDNAIFASFLSALESTLAAQGLSLVVSTTGEDPQLEVDKARSLINIGAEGLILSGVAHAPELFDLIESTSFPTLATSFFDPEGPLPTIGYDNIDAAEMGIQYLKDQGHRKVAVVHGPVASNDRTRARIEGARSVTGVSIEFHEVPLSFEGAARALDQILSQTERPTAIACMSDVLAIGVLQKLQRLGMAVPGTFSLLGMDDLPIAAHTFPPLSTVHLPVKRMGTAAGMAIAQWLENGTVPKAHRLEPRMVVRESVARLSD</sequence>
<evidence type="ECO:0000256" key="1">
    <source>
        <dbReference type="ARBA" id="ARBA00023015"/>
    </source>
</evidence>
<dbReference type="AlphaFoldDB" id="A0A1M5N6I3"/>
<dbReference type="SMART" id="SM00354">
    <property type="entry name" value="HTH_LACI"/>
    <property type="match status" value="1"/>
</dbReference>
<dbReference type="PANTHER" id="PTHR30146:SF138">
    <property type="entry name" value="TRANSCRIPTIONAL REGULATORY PROTEIN"/>
    <property type="match status" value="1"/>
</dbReference>
<dbReference type="GO" id="GO:0000976">
    <property type="term" value="F:transcription cis-regulatory region binding"/>
    <property type="evidence" value="ECO:0007669"/>
    <property type="project" value="TreeGrafter"/>
</dbReference>
<keyword evidence="2" id="KW-0238">DNA-binding</keyword>
<evidence type="ECO:0000259" key="4">
    <source>
        <dbReference type="PROSITE" id="PS50932"/>
    </source>
</evidence>
<dbReference type="Pfam" id="PF00356">
    <property type="entry name" value="LacI"/>
    <property type="match status" value="1"/>
</dbReference>
<keyword evidence="3" id="KW-0804">Transcription</keyword>
<dbReference type="PANTHER" id="PTHR30146">
    <property type="entry name" value="LACI-RELATED TRANSCRIPTIONAL REPRESSOR"/>
    <property type="match status" value="1"/>
</dbReference>
<dbReference type="RefSeq" id="WP_072792033.1">
    <property type="nucleotide sequence ID" value="NZ_FQWM01000002.1"/>
</dbReference>
<evidence type="ECO:0000256" key="2">
    <source>
        <dbReference type="ARBA" id="ARBA00023125"/>
    </source>
</evidence>
<dbReference type="SUPFAM" id="SSF47413">
    <property type="entry name" value="lambda repressor-like DNA-binding domains"/>
    <property type="match status" value="1"/>
</dbReference>
<keyword evidence="6" id="KW-1185">Reference proteome</keyword>
<dbReference type="InterPro" id="IPR010982">
    <property type="entry name" value="Lambda_DNA-bd_dom_sf"/>
</dbReference>
<dbReference type="InterPro" id="IPR046335">
    <property type="entry name" value="LacI/GalR-like_sensor"/>
</dbReference>
<dbReference type="CDD" id="cd06273">
    <property type="entry name" value="PBP1_LacI-like"/>
    <property type="match status" value="1"/>
</dbReference>
<dbReference type="GO" id="GO:0003700">
    <property type="term" value="F:DNA-binding transcription factor activity"/>
    <property type="evidence" value="ECO:0007669"/>
    <property type="project" value="TreeGrafter"/>
</dbReference>
<gene>
    <name evidence="5" type="ORF">SAMN04488044_1434</name>
</gene>
<dbReference type="PRINTS" id="PR00036">
    <property type="entry name" value="HTHLACI"/>
</dbReference>
<dbReference type="EMBL" id="FQWM01000002">
    <property type="protein sequence ID" value="SHG85075.1"/>
    <property type="molecule type" value="Genomic_DNA"/>
</dbReference>
<dbReference type="Gene3D" id="3.40.50.2300">
    <property type="match status" value="2"/>
</dbReference>
<dbReference type="CDD" id="cd01392">
    <property type="entry name" value="HTH_LacI"/>
    <property type="match status" value="1"/>
</dbReference>
<dbReference type="PROSITE" id="PS00356">
    <property type="entry name" value="HTH_LACI_1"/>
    <property type="match status" value="1"/>
</dbReference>
<evidence type="ECO:0000313" key="5">
    <source>
        <dbReference type="EMBL" id="SHG85075.1"/>
    </source>
</evidence>
<dbReference type="InterPro" id="IPR000843">
    <property type="entry name" value="HTH_LacI"/>
</dbReference>
<dbReference type="PROSITE" id="PS50932">
    <property type="entry name" value="HTH_LACI_2"/>
    <property type="match status" value="1"/>
</dbReference>
<name>A0A1M5N6I3_9RHOB</name>
<dbReference type="InterPro" id="IPR028082">
    <property type="entry name" value="Peripla_BP_I"/>
</dbReference>
<accession>A0A1M5N6I3</accession>
<dbReference type="Proteomes" id="UP000184211">
    <property type="component" value="Unassembled WGS sequence"/>
</dbReference>
<feature type="domain" description="HTH lacI-type" evidence="4">
    <location>
        <begin position="10"/>
        <end position="64"/>
    </location>
</feature>
<protein>
    <submittedName>
        <fullName evidence="5">Transcriptional regulator, LacI family</fullName>
    </submittedName>
</protein>
<evidence type="ECO:0000256" key="3">
    <source>
        <dbReference type="ARBA" id="ARBA00023163"/>
    </source>
</evidence>
<proteinExistence type="predicted"/>
<organism evidence="5 6">
    <name type="scientific">Cognatishimia maritima</name>
    <dbReference type="NCBI Taxonomy" id="870908"/>
    <lineage>
        <taxon>Bacteria</taxon>
        <taxon>Pseudomonadati</taxon>
        <taxon>Pseudomonadota</taxon>
        <taxon>Alphaproteobacteria</taxon>
        <taxon>Rhodobacterales</taxon>
        <taxon>Paracoccaceae</taxon>
        <taxon>Cognatishimia</taxon>
    </lineage>
</organism>